<evidence type="ECO:0000313" key="2">
    <source>
        <dbReference type="Proteomes" id="UP000199376"/>
    </source>
</evidence>
<dbReference type="OrthoDB" id="2735906at2"/>
<evidence type="ECO:0008006" key="3">
    <source>
        <dbReference type="Google" id="ProtNLM"/>
    </source>
</evidence>
<dbReference type="STRING" id="283737.SAMN05660453_0027"/>
<keyword evidence="2" id="KW-1185">Reference proteome</keyword>
<accession>A0A1I1HS46</accession>
<sequence>MAETAEQYFKCYYSGKWEHDLAWRIHDLKYSHSTQDENVGGGRVKNVNTTLNSTIANIAAVEDDKIVRELRHKIETVKNYELSLDDYHVNLLKLRYAKKRHTWINDSNRLYKSVRQCQSDLKAIKDDFTQSVLFQPVENSTP</sequence>
<gene>
    <name evidence="1" type="ORF">SAMN05660453_0027</name>
</gene>
<evidence type="ECO:0000313" key="1">
    <source>
        <dbReference type="EMBL" id="SFC23820.1"/>
    </source>
</evidence>
<name>A0A1I1HS46_9LACO</name>
<dbReference type="Proteomes" id="UP000199376">
    <property type="component" value="Unassembled WGS sequence"/>
</dbReference>
<dbReference type="EMBL" id="FOLI01000011">
    <property type="protein sequence ID" value="SFC23820.1"/>
    <property type="molecule type" value="Genomic_DNA"/>
</dbReference>
<dbReference type="AlphaFoldDB" id="A0A1I1HS46"/>
<proteinExistence type="predicted"/>
<reference evidence="1 2" key="1">
    <citation type="submission" date="2016-10" db="EMBL/GenBank/DDBJ databases">
        <authorList>
            <person name="de Groot N.N."/>
        </authorList>
    </citation>
    <scope>NUCLEOTIDE SEQUENCE [LARGE SCALE GENOMIC DNA]</scope>
    <source>
        <strain evidence="1 2">DSM 19113</strain>
    </source>
</reference>
<organism evidence="1 2">
    <name type="scientific">Fructobacillus durionis</name>
    <dbReference type="NCBI Taxonomy" id="283737"/>
    <lineage>
        <taxon>Bacteria</taxon>
        <taxon>Bacillati</taxon>
        <taxon>Bacillota</taxon>
        <taxon>Bacilli</taxon>
        <taxon>Lactobacillales</taxon>
        <taxon>Lactobacillaceae</taxon>
        <taxon>Fructobacillus</taxon>
    </lineage>
</organism>
<protein>
    <recommendedName>
        <fullName evidence="3">Phage transcriptional activator, RinA family</fullName>
    </recommendedName>
</protein>